<dbReference type="Proteomes" id="UP001589670">
    <property type="component" value="Unassembled WGS sequence"/>
</dbReference>
<organism evidence="1 2">
    <name type="scientific">Roseovarius ramblicola</name>
    <dbReference type="NCBI Taxonomy" id="2022336"/>
    <lineage>
        <taxon>Bacteria</taxon>
        <taxon>Pseudomonadati</taxon>
        <taxon>Pseudomonadota</taxon>
        <taxon>Alphaproteobacteria</taxon>
        <taxon>Rhodobacterales</taxon>
        <taxon>Roseobacteraceae</taxon>
        <taxon>Roseovarius</taxon>
    </lineage>
</organism>
<evidence type="ECO:0000313" key="2">
    <source>
        <dbReference type="Proteomes" id="UP001589670"/>
    </source>
</evidence>
<proteinExistence type="predicted"/>
<dbReference type="Pfam" id="PF05521">
    <property type="entry name" value="Phage_HCP"/>
    <property type="match status" value="1"/>
</dbReference>
<dbReference type="InterPro" id="IPR038666">
    <property type="entry name" value="SSP1_head-tail_sf"/>
</dbReference>
<reference evidence="1 2" key="1">
    <citation type="submission" date="2024-09" db="EMBL/GenBank/DDBJ databases">
        <authorList>
            <person name="Sun Q."/>
            <person name="Mori K."/>
        </authorList>
    </citation>
    <scope>NUCLEOTIDE SEQUENCE [LARGE SCALE GENOMIC DNA]</scope>
    <source>
        <strain evidence="1 2">CECT 9424</strain>
    </source>
</reference>
<accession>A0ABV5HYZ6</accession>
<sequence length="112" mass="11954">MARPVLNRPLVLEVPERVPDGAGGFAQAWAVRGTLWAALDVRTGRDAGGEALRLGRAGYRITVRAAPQGAPSRPNPGQRLRDGVRLFHILAVTESDAGAGYLTLWAEEEVVA</sequence>
<dbReference type="Gene3D" id="2.40.10.270">
    <property type="entry name" value="Bacteriophage SPP1 head-tail adaptor protein"/>
    <property type="match status" value="1"/>
</dbReference>
<dbReference type="InterPro" id="IPR008767">
    <property type="entry name" value="Phage_SPP1_head-tail_adaptor"/>
</dbReference>
<protein>
    <submittedName>
        <fullName evidence="1">Head-tail adaptor protein</fullName>
    </submittedName>
</protein>
<dbReference type="EMBL" id="JBHMEC010000011">
    <property type="protein sequence ID" value="MFB9149629.1"/>
    <property type="molecule type" value="Genomic_DNA"/>
</dbReference>
<evidence type="ECO:0000313" key="1">
    <source>
        <dbReference type="EMBL" id="MFB9149629.1"/>
    </source>
</evidence>
<name>A0ABV5HYZ6_9RHOB</name>
<keyword evidence="2" id="KW-1185">Reference proteome</keyword>
<comment type="caution">
    <text evidence="1">The sequence shown here is derived from an EMBL/GenBank/DDBJ whole genome shotgun (WGS) entry which is preliminary data.</text>
</comment>
<dbReference type="RefSeq" id="WP_377068727.1">
    <property type="nucleotide sequence ID" value="NZ_JBHMEC010000011.1"/>
</dbReference>
<gene>
    <name evidence="1" type="ORF">ACFFU4_07700</name>
</gene>